<dbReference type="RefSeq" id="XP_028479951.1">
    <property type="nucleotide sequence ID" value="XM_028616094.1"/>
</dbReference>
<sequence>MPTAPVRVPGRTPARGGPHRSSFGAADDISHLTLTEVRERLARNERVLQSALFSTSPSAPTSPLIVGSPNGAGFGFGGGAATSPGGVGIGIPGASRPSAQGPAPGAPGGAGAASVGFAPGTSPVTAYYATRGAAEGDDPVRERLLAVRQQLRAREAELLAESLGGISLENSSAAFATSPTSRSGKARALDQIQRTEAGKTRPAMSLPISQTLALGERDFDNQTAARMAGLNMSASSSQPRRIDDELGRAADAAVYARLRVDADDDDVFDTDEQYAAASVFASMRHDTGNGLPMASKKAREQEGFDNDMLGEDEPGDSNFAEGDDEYDGAGHGSMESGPSMGGEFDEQMHD</sequence>
<evidence type="ECO:0000313" key="3">
    <source>
        <dbReference type="Proteomes" id="UP000279236"/>
    </source>
</evidence>
<accession>A0A427Y9G0</accession>
<evidence type="ECO:0000313" key="2">
    <source>
        <dbReference type="EMBL" id="RSH87743.1"/>
    </source>
</evidence>
<name>A0A427Y9G0_9TREE</name>
<gene>
    <name evidence="2" type="ORF">EHS24_000259</name>
</gene>
<proteinExistence type="predicted"/>
<dbReference type="AlphaFoldDB" id="A0A427Y9G0"/>
<protein>
    <submittedName>
        <fullName evidence="2">Uncharacterized protein</fullName>
    </submittedName>
</protein>
<dbReference type="EMBL" id="RSCE01000001">
    <property type="protein sequence ID" value="RSH87743.1"/>
    <property type="molecule type" value="Genomic_DNA"/>
</dbReference>
<feature type="region of interest" description="Disordered" evidence="1">
    <location>
        <begin position="1"/>
        <end position="28"/>
    </location>
</feature>
<reference evidence="2 3" key="1">
    <citation type="submission" date="2018-11" db="EMBL/GenBank/DDBJ databases">
        <title>Genome sequence of Apiotrichum porosum DSM 27194.</title>
        <authorList>
            <person name="Aliyu H."/>
            <person name="Gorte O."/>
            <person name="Ochsenreither K."/>
        </authorList>
    </citation>
    <scope>NUCLEOTIDE SEQUENCE [LARGE SCALE GENOMIC DNA]</scope>
    <source>
        <strain evidence="2 3">DSM 27194</strain>
    </source>
</reference>
<feature type="compositionally biased region" description="Low complexity" evidence="1">
    <location>
        <begin position="92"/>
        <end position="103"/>
    </location>
</feature>
<dbReference type="OrthoDB" id="2596678at2759"/>
<feature type="region of interest" description="Disordered" evidence="1">
    <location>
        <begin position="288"/>
        <end position="350"/>
    </location>
</feature>
<feature type="region of interest" description="Disordered" evidence="1">
    <location>
        <begin position="88"/>
        <end position="114"/>
    </location>
</feature>
<dbReference type="GeneID" id="39584802"/>
<dbReference type="Proteomes" id="UP000279236">
    <property type="component" value="Unassembled WGS sequence"/>
</dbReference>
<keyword evidence="3" id="KW-1185">Reference proteome</keyword>
<comment type="caution">
    <text evidence="2">The sequence shown here is derived from an EMBL/GenBank/DDBJ whole genome shotgun (WGS) entry which is preliminary data.</text>
</comment>
<feature type="compositionally biased region" description="Low complexity" evidence="1">
    <location>
        <begin position="332"/>
        <end position="342"/>
    </location>
</feature>
<evidence type="ECO:0000256" key="1">
    <source>
        <dbReference type="SAM" id="MobiDB-lite"/>
    </source>
</evidence>
<organism evidence="2 3">
    <name type="scientific">Apiotrichum porosum</name>
    <dbReference type="NCBI Taxonomy" id="105984"/>
    <lineage>
        <taxon>Eukaryota</taxon>
        <taxon>Fungi</taxon>
        <taxon>Dikarya</taxon>
        <taxon>Basidiomycota</taxon>
        <taxon>Agaricomycotina</taxon>
        <taxon>Tremellomycetes</taxon>
        <taxon>Trichosporonales</taxon>
        <taxon>Trichosporonaceae</taxon>
        <taxon>Apiotrichum</taxon>
    </lineage>
</organism>
<feature type="compositionally biased region" description="Acidic residues" evidence="1">
    <location>
        <begin position="303"/>
        <end position="327"/>
    </location>
</feature>